<proteinExistence type="predicted"/>
<feature type="transmembrane region" description="Helical" evidence="1">
    <location>
        <begin position="238"/>
        <end position="257"/>
    </location>
</feature>
<evidence type="ECO:0000313" key="3">
    <source>
        <dbReference type="Proteomes" id="UP001489004"/>
    </source>
</evidence>
<feature type="transmembrane region" description="Helical" evidence="1">
    <location>
        <begin position="263"/>
        <end position="285"/>
    </location>
</feature>
<keyword evidence="1" id="KW-1133">Transmembrane helix</keyword>
<comment type="caution">
    <text evidence="2">The sequence shown here is derived from an EMBL/GenBank/DDBJ whole genome shotgun (WGS) entry which is preliminary data.</text>
</comment>
<reference evidence="2 3" key="1">
    <citation type="journal article" date="2024" name="Nat. Commun.">
        <title>Phylogenomics reveals the evolutionary origins of lichenization in chlorophyte algae.</title>
        <authorList>
            <person name="Puginier C."/>
            <person name="Libourel C."/>
            <person name="Otte J."/>
            <person name="Skaloud P."/>
            <person name="Haon M."/>
            <person name="Grisel S."/>
            <person name="Petersen M."/>
            <person name="Berrin J.G."/>
            <person name="Delaux P.M."/>
            <person name="Dal Grande F."/>
            <person name="Keller J."/>
        </authorList>
    </citation>
    <scope>NUCLEOTIDE SEQUENCE [LARGE SCALE GENOMIC DNA]</scope>
    <source>
        <strain evidence="2 3">SAG 2043</strain>
    </source>
</reference>
<evidence type="ECO:0000256" key="1">
    <source>
        <dbReference type="SAM" id="Phobius"/>
    </source>
</evidence>
<keyword evidence="3" id="KW-1185">Reference proteome</keyword>
<dbReference type="EMBL" id="JALJOR010000014">
    <property type="protein sequence ID" value="KAK9806215.1"/>
    <property type="molecule type" value="Genomic_DNA"/>
</dbReference>
<accession>A0AAW1P8B4</accession>
<name>A0AAW1P8B4_9CHLO</name>
<organism evidence="2 3">
    <name type="scientific">[Myrmecia] bisecta</name>
    <dbReference type="NCBI Taxonomy" id="41462"/>
    <lineage>
        <taxon>Eukaryota</taxon>
        <taxon>Viridiplantae</taxon>
        <taxon>Chlorophyta</taxon>
        <taxon>core chlorophytes</taxon>
        <taxon>Trebouxiophyceae</taxon>
        <taxon>Trebouxiales</taxon>
        <taxon>Trebouxiaceae</taxon>
        <taxon>Myrmecia</taxon>
    </lineage>
</organism>
<protein>
    <submittedName>
        <fullName evidence="2">Uncharacterized protein</fullName>
    </submittedName>
</protein>
<sequence>MTVSDNQHLARQLAVSFQTGSVCDSVVQGLSTLLPTASLVSVSISSGPFLVSAANLLQTGFHKLSIFRLDQTAAAAAIRSHACFQVRHGECRAQDVASAHQTCGSTAIACVPVHMPCGGACGEQGLCTDCSGAVLTFGSDRVLCPEQLAGIFELAAVLSAHLPAAAATVLGDLRVVLHPWRDAEDRDVELERGYLRWHNAGCANLDLYFQIIAIIIVTATCFMEPFKLTANFPCAWPGAYYFMVPLLVRTLYPRRYLEWREPIIASCLAWYGTYVPHVLAINFILANSEAKRTSLMWLPRETALEALSILPLGYLVRFRSFLPVQVYNAAVIIGAMPAKCEMLWPGGAWPGCFSAFAAVMVAVGVVGPACLIWYNETRARRAYVASLQAGRDVQRLTAGGT</sequence>
<feature type="transmembrane region" description="Helical" evidence="1">
    <location>
        <begin position="207"/>
        <end position="226"/>
    </location>
</feature>
<feature type="transmembrane region" description="Helical" evidence="1">
    <location>
        <begin position="353"/>
        <end position="374"/>
    </location>
</feature>
<keyword evidence="1" id="KW-0472">Membrane</keyword>
<gene>
    <name evidence="2" type="ORF">WJX72_005729</name>
</gene>
<dbReference type="AlphaFoldDB" id="A0AAW1P8B4"/>
<keyword evidence="1" id="KW-0812">Transmembrane</keyword>
<dbReference type="Proteomes" id="UP001489004">
    <property type="component" value="Unassembled WGS sequence"/>
</dbReference>
<evidence type="ECO:0000313" key="2">
    <source>
        <dbReference type="EMBL" id="KAK9806215.1"/>
    </source>
</evidence>